<proteinExistence type="predicted"/>
<dbReference type="AlphaFoldDB" id="A0A0R3SSL2"/>
<reference evidence="3" key="1">
    <citation type="submission" date="2017-02" db="UniProtKB">
        <authorList>
            <consortium name="WormBaseParasite"/>
        </authorList>
    </citation>
    <scope>IDENTIFICATION</scope>
</reference>
<reference evidence="1 2" key="2">
    <citation type="submission" date="2018-11" db="EMBL/GenBank/DDBJ databases">
        <authorList>
            <consortium name="Pathogen Informatics"/>
        </authorList>
    </citation>
    <scope>NUCLEOTIDE SEQUENCE [LARGE SCALE GENOMIC DNA]</scope>
</reference>
<evidence type="ECO:0000313" key="2">
    <source>
        <dbReference type="Proteomes" id="UP000274504"/>
    </source>
</evidence>
<dbReference type="WBParaSite" id="HDID_0000829501-mRNA-1">
    <property type="protein sequence ID" value="HDID_0000829501-mRNA-1"/>
    <property type="gene ID" value="HDID_0000829501"/>
</dbReference>
<sequence>MKILGRNLLCNHFLYSSSSDVFDEDNDALHKISILELTGPDFRRIIVGWGASQVERSRLMVQLQSYRLKNLGRTAYYGPGVTR</sequence>
<organism evidence="3">
    <name type="scientific">Hymenolepis diminuta</name>
    <name type="common">Rat tapeworm</name>
    <dbReference type="NCBI Taxonomy" id="6216"/>
    <lineage>
        <taxon>Eukaryota</taxon>
        <taxon>Metazoa</taxon>
        <taxon>Spiralia</taxon>
        <taxon>Lophotrochozoa</taxon>
        <taxon>Platyhelminthes</taxon>
        <taxon>Cestoda</taxon>
        <taxon>Eucestoda</taxon>
        <taxon>Cyclophyllidea</taxon>
        <taxon>Hymenolepididae</taxon>
        <taxon>Hymenolepis</taxon>
    </lineage>
</organism>
<accession>A0A0R3SSL2</accession>
<evidence type="ECO:0000313" key="3">
    <source>
        <dbReference type="WBParaSite" id="HDID_0000829501-mRNA-1"/>
    </source>
</evidence>
<protein>
    <submittedName>
        <fullName evidence="3">Peptidase S1 domain-containing protein</fullName>
    </submittedName>
</protein>
<gene>
    <name evidence="1" type="ORF">HDID_LOCUS8293</name>
</gene>
<dbReference type="EMBL" id="UYSG01011059">
    <property type="protein sequence ID" value="VDL60611.1"/>
    <property type="molecule type" value="Genomic_DNA"/>
</dbReference>
<dbReference type="Proteomes" id="UP000274504">
    <property type="component" value="Unassembled WGS sequence"/>
</dbReference>
<name>A0A0R3SSL2_HYMDI</name>
<evidence type="ECO:0000313" key="1">
    <source>
        <dbReference type="EMBL" id="VDL60611.1"/>
    </source>
</evidence>